<organism evidence="2 3">
    <name type="scientific">Cyclospora cayetanensis</name>
    <dbReference type="NCBI Taxonomy" id="88456"/>
    <lineage>
        <taxon>Eukaryota</taxon>
        <taxon>Sar</taxon>
        <taxon>Alveolata</taxon>
        <taxon>Apicomplexa</taxon>
        <taxon>Conoidasida</taxon>
        <taxon>Coccidia</taxon>
        <taxon>Eucoccidiorida</taxon>
        <taxon>Eimeriorina</taxon>
        <taxon>Eimeriidae</taxon>
        <taxon>Cyclospora</taxon>
    </lineage>
</organism>
<sequence length="197" mass="21875">MLGRSFLIVGSAVTAALYSASFVLDQPLASVSRYCQILCRPDSGLRNFLDLQLAFSGLSRLVRNVANEHRGSFYVALGHPGSRDGSSSLIVRAQHPRQHGPQQSHPQEYLESECQDRAQWYATPSARPVSAVMDHTECLQPQAKHIMSAPTPRALSAPRYPLHALLAVDLLLVMHFDFIHVLPFRFVTKSPCFIVIL</sequence>
<reference evidence="2 3" key="1">
    <citation type="journal article" date="2016" name="BMC Genomics">
        <title>Comparative genomics reveals Cyclospora cayetanensis possesses coccidia-like metabolism and invasion components but unique surface antigens.</title>
        <authorList>
            <person name="Liu S."/>
            <person name="Wang L."/>
            <person name="Zheng H."/>
            <person name="Xu Z."/>
            <person name="Roellig D.M."/>
            <person name="Li N."/>
            <person name="Frace M.A."/>
            <person name="Tang K."/>
            <person name="Arrowood M.J."/>
            <person name="Moss D.M."/>
            <person name="Zhang L."/>
            <person name="Feng Y."/>
            <person name="Xiao L."/>
        </authorList>
    </citation>
    <scope>NUCLEOTIDE SEQUENCE [LARGE SCALE GENOMIC DNA]</scope>
    <source>
        <strain evidence="2 3">CHN_HEN01</strain>
    </source>
</reference>
<dbReference type="InParanoid" id="A0A1D3CYV9"/>
<dbReference type="EMBL" id="JROU02001479">
    <property type="protein sequence ID" value="OEH76369.1"/>
    <property type="molecule type" value="Genomic_DNA"/>
</dbReference>
<evidence type="ECO:0000313" key="2">
    <source>
        <dbReference type="EMBL" id="OEH76369.1"/>
    </source>
</evidence>
<dbReference type="VEuPathDB" id="ToxoDB:cyc_02568"/>
<evidence type="ECO:0000313" key="3">
    <source>
        <dbReference type="Proteomes" id="UP000095192"/>
    </source>
</evidence>
<comment type="caution">
    <text evidence="2">The sequence shown here is derived from an EMBL/GenBank/DDBJ whole genome shotgun (WGS) entry which is preliminary data.</text>
</comment>
<accession>A0A1D3CYV9</accession>
<dbReference type="Proteomes" id="UP000095192">
    <property type="component" value="Unassembled WGS sequence"/>
</dbReference>
<keyword evidence="3" id="KW-1185">Reference proteome</keyword>
<name>A0A1D3CYV9_9EIME</name>
<feature type="chain" id="PRO_5008914017" evidence="1">
    <location>
        <begin position="17"/>
        <end position="197"/>
    </location>
</feature>
<feature type="signal peptide" evidence="1">
    <location>
        <begin position="1"/>
        <end position="16"/>
    </location>
</feature>
<protein>
    <submittedName>
        <fullName evidence="2">Uncharacterized protein</fullName>
    </submittedName>
</protein>
<keyword evidence="1" id="KW-0732">Signal</keyword>
<evidence type="ECO:0000256" key="1">
    <source>
        <dbReference type="SAM" id="SignalP"/>
    </source>
</evidence>
<gene>
    <name evidence="2" type="ORF">cyc_02568</name>
</gene>
<dbReference type="AlphaFoldDB" id="A0A1D3CYV9"/>
<proteinExistence type="predicted"/>